<evidence type="ECO:0000256" key="1">
    <source>
        <dbReference type="SAM" id="MobiDB-lite"/>
    </source>
</evidence>
<feature type="compositionally biased region" description="Basic and acidic residues" evidence="1">
    <location>
        <begin position="556"/>
        <end position="565"/>
    </location>
</feature>
<keyword evidence="4" id="KW-1185">Reference proteome</keyword>
<keyword evidence="2" id="KW-0812">Transmembrane</keyword>
<dbReference type="KEGG" id="vcn:VOLCADRAFT_94709"/>
<evidence type="ECO:0000256" key="2">
    <source>
        <dbReference type="SAM" id="Phobius"/>
    </source>
</evidence>
<organism evidence="4">
    <name type="scientific">Volvox carteri f. nagariensis</name>
    <dbReference type="NCBI Taxonomy" id="3068"/>
    <lineage>
        <taxon>Eukaryota</taxon>
        <taxon>Viridiplantae</taxon>
        <taxon>Chlorophyta</taxon>
        <taxon>core chlorophytes</taxon>
        <taxon>Chlorophyceae</taxon>
        <taxon>CS clade</taxon>
        <taxon>Chlamydomonadales</taxon>
        <taxon>Volvocaceae</taxon>
        <taxon>Volvox</taxon>
    </lineage>
</organism>
<feature type="compositionally biased region" description="Low complexity" evidence="1">
    <location>
        <begin position="443"/>
        <end position="452"/>
    </location>
</feature>
<gene>
    <name evidence="3" type="ORF">VOLCADRAFT_94709</name>
</gene>
<name>D8U5I8_VOLCA</name>
<feature type="compositionally biased region" description="Low complexity" evidence="1">
    <location>
        <begin position="495"/>
        <end position="515"/>
    </location>
</feature>
<keyword evidence="2" id="KW-0472">Membrane</keyword>
<proteinExistence type="predicted"/>
<feature type="compositionally biased region" description="Basic and acidic residues" evidence="1">
    <location>
        <begin position="574"/>
        <end position="593"/>
    </location>
</feature>
<keyword evidence="2" id="KW-1133">Transmembrane helix</keyword>
<feature type="compositionally biased region" description="Basic residues" evidence="1">
    <location>
        <begin position="366"/>
        <end position="376"/>
    </location>
</feature>
<feature type="compositionally biased region" description="Low complexity" evidence="1">
    <location>
        <begin position="614"/>
        <end position="626"/>
    </location>
</feature>
<feature type="compositionally biased region" description="Acidic residues" evidence="1">
    <location>
        <begin position="454"/>
        <end position="471"/>
    </location>
</feature>
<feature type="region of interest" description="Disordered" evidence="1">
    <location>
        <begin position="416"/>
        <end position="534"/>
    </location>
</feature>
<accession>D8U5I8</accession>
<sequence length="640" mass="68612">MFNKDNKKEISAIEDLLKAKIYVNPKRFEELNKLKGDIWSQNVNVAGDPCTLLCFNVSPEVEEQLHDLGLYRLQVERISEDPADPSHKEDRKRFLKVFGGKRLEKARVVAIVHELRGEDEELTLLDRRIIALSLLNKLPVVVLATQYSNALPAAKAATGDTWPVFFVPHPREHMGPVREVTWLSTELPRVRALSASIESDLHDRVAHLSRVNAPLHFLTRASVALVPFGVMTVNFLGILRLMANMLQCVGMRGDTSANKSLGLLGAKNAALVSAVDSLGDVYSFAVFTTVLADLQGLGLVEAAAAMDVLDGLMLGSISVVTGAVSALGAYLSRPLVVRAAAEFLASLQTIYVLNPSMRRERERRPRASKGTKKKEKVGKEGCKGEELREFLRRSGRNARLHGGTAAAQAAATLAVAAATDDEPQEEGRRAVGPEAAVLHGSDSDSSGSASGDGTDGEGDGSEEDEGTDGEVQEAVAAQASVRDGNRQAAISGAEADGSFPASSASADASLESGAGPSSGAFKPSRAEKKQLALVQKQAAREAKEARAVAKAAARAEKKAAKMAERARKRQAKQQQKEQKAEEKAAAKLAKGEGRPQLVCQARGHPRPLGGGGVRRSQQQRMQRSGGAVYQVPLRMLAQWL</sequence>
<dbReference type="Proteomes" id="UP000001058">
    <property type="component" value="Unassembled WGS sequence"/>
</dbReference>
<protein>
    <submittedName>
        <fullName evidence="3">Uncharacterized protein</fullName>
    </submittedName>
</protein>
<reference evidence="3 4" key="1">
    <citation type="journal article" date="2010" name="Science">
        <title>Genomic analysis of organismal complexity in the multicellular green alga Volvox carteri.</title>
        <authorList>
            <person name="Prochnik S.E."/>
            <person name="Umen J."/>
            <person name="Nedelcu A.M."/>
            <person name="Hallmann A."/>
            <person name="Miller S.M."/>
            <person name="Nishii I."/>
            <person name="Ferris P."/>
            <person name="Kuo A."/>
            <person name="Mitros T."/>
            <person name="Fritz-Laylin L.K."/>
            <person name="Hellsten U."/>
            <person name="Chapman J."/>
            <person name="Simakov O."/>
            <person name="Rensing S.A."/>
            <person name="Terry A."/>
            <person name="Pangilinan J."/>
            <person name="Kapitonov V."/>
            <person name="Jurka J."/>
            <person name="Salamov A."/>
            <person name="Shapiro H."/>
            <person name="Schmutz J."/>
            <person name="Grimwood J."/>
            <person name="Lindquist E."/>
            <person name="Lucas S."/>
            <person name="Grigoriev I.V."/>
            <person name="Schmitt R."/>
            <person name="Kirk D."/>
            <person name="Rokhsar D.S."/>
        </authorList>
    </citation>
    <scope>NUCLEOTIDE SEQUENCE [LARGE SCALE GENOMIC DNA]</scope>
    <source>
        <strain evidence="4">f. Nagariensis / Eve</strain>
    </source>
</reference>
<dbReference type="EMBL" id="GL378360">
    <property type="protein sequence ID" value="EFJ44928.1"/>
    <property type="molecule type" value="Genomic_DNA"/>
</dbReference>
<feature type="region of interest" description="Disordered" evidence="1">
    <location>
        <begin position="358"/>
        <end position="382"/>
    </location>
</feature>
<evidence type="ECO:0000313" key="3">
    <source>
        <dbReference type="EMBL" id="EFJ44928.1"/>
    </source>
</evidence>
<evidence type="ECO:0000313" key="4">
    <source>
        <dbReference type="Proteomes" id="UP000001058"/>
    </source>
</evidence>
<dbReference type="OrthoDB" id="544514at2759"/>
<dbReference type="AlphaFoldDB" id="D8U5I8"/>
<dbReference type="RefSeq" id="XP_002953899.1">
    <property type="nucleotide sequence ID" value="XM_002953853.1"/>
</dbReference>
<feature type="region of interest" description="Disordered" evidence="1">
    <location>
        <begin position="556"/>
        <end position="627"/>
    </location>
</feature>
<dbReference type="InParanoid" id="D8U5I8"/>
<dbReference type="GeneID" id="9617147"/>
<feature type="transmembrane region" description="Helical" evidence="2">
    <location>
        <begin position="217"/>
        <end position="243"/>
    </location>
</feature>